<dbReference type="AlphaFoldDB" id="A0A833HPU6"/>
<proteinExistence type="predicted"/>
<reference evidence="3 4" key="1">
    <citation type="submission" date="2019-10" db="EMBL/GenBank/DDBJ databases">
        <title>Alkaliphilus serpentinus sp. nov. and Alkaliphilus pronyensis sp. nov., two novel anaerobic alkaliphilic species isolated from the serpentinized-hosted hydrothermal field of the Prony Bay (New Caledonia).</title>
        <authorList>
            <person name="Postec A."/>
        </authorList>
    </citation>
    <scope>NUCLEOTIDE SEQUENCE [LARGE SCALE GENOMIC DNA]</scope>
    <source>
        <strain evidence="3 4">LacT</strain>
    </source>
</reference>
<evidence type="ECO:0000313" key="4">
    <source>
        <dbReference type="Proteomes" id="UP000465601"/>
    </source>
</evidence>
<dbReference type="RefSeq" id="WP_151865090.1">
    <property type="nucleotide sequence ID" value="NZ_WBZB01000013.1"/>
</dbReference>
<sequence>MNIKELKIGDPLEIELVEVKNRSKHMIVSQLIDIKGDLLVINNPLKRGIPYPLREGQQIKIIFYREEKGIFSFLAEIYKKLQGRLTIYTVKALCEPEKIQRRYFFRLDAILKVTLRDLSEDEVIESFTKDISGGGMKLISKKTFPEGSIMECTLFFRDHDKVTFTGEVIRSIKNPETNEFELGIRYKDIGEGVRNQIISFIFERQRLLRKKGLI</sequence>
<dbReference type="InterPro" id="IPR009926">
    <property type="entry name" value="T3SS_YcgR_PilZN"/>
</dbReference>
<dbReference type="Pfam" id="PF07238">
    <property type="entry name" value="PilZ"/>
    <property type="match status" value="1"/>
</dbReference>
<evidence type="ECO:0008006" key="5">
    <source>
        <dbReference type="Google" id="ProtNLM"/>
    </source>
</evidence>
<evidence type="ECO:0000313" key="3">
    <source>
        <dbReference type="EMBL" id="KAB3531364.1"/>
    </source>
</evidence>
<dbReference type="Pfam" id="PF12945">
    <property type="entry name" value="PilZNR"/>
    <property type="match status" value="1"/>
</dbReference>
<gene>
    <name evidence="3" type="ORF">F8153_04075</name>
</gene>
<accession>A0A833HPU6</accession>
<dbReference type="GO" id="GO:0035438">
    <property type="term" value="F:cyclic-di-GMP binding"/>
    <property type="evidence" value="ECO:0007669"/>
    <property type="project" value="InterPro"/>
</dbReference>
<dbReference type="SUPFAM" id="SSF141371">
    <property type="entry name" value="PilZ domain-like"/>
    <property type="match status" value="1"/>
</dbReference>
<organism evidence="3 4">
    <name type="scientific">Alkaliphilus serpentinus</name>
    <dbReference type="NCBI Taxonomy" id="1482731"/>
    <lineage>
        <taxon>Bacteria</taxon>
        <taxon>Bacillati</taxon>
        <taxon>Bacillota</taxon>
        <taxon>Clostridia</taxon>
        <taxon>Peptostreptococcales</taxon>
        <taxon>Natronincolaceae</taxon>
        <taxon>Alkaliphilus</taxon>
    </lineage>
</organism>
<dbReference type="OrthoDB" id="9783080at2"/>
<feature type="domain" description="PilZ" evidence="1">
    <location>
        <begin position="100"/>
        <end position="203"/>
    </location>
</feature>
<keyword evidence="4" id="KW-1185">Reference proteome</keyword>
<dbReference type="InterPro" id="IPR009875">
    <property type="entry name" value="PilZ_domain"/>
</dbReference>
<comment type="caution">
    <text evidence="3">The sequence shown here is derived from an EMBL/GenBank/DDBJ whole genome shotgun (WGS) entry which is preliminary data.</text>
</comment>
<name>A0A833HPU6_9FIRM</name>
<dbReference type="Proteomes" id="UP000465601">
    <property type="component" value="Unassembled WGS sequence"/>
</dbReference>
<feature type="domain" description="Type III secretion system flagellar brake protein YcgR PilZN" evidence="2">
    <location>
        <begin position="7"/>
        <end position="87"/>
    </location>
</feature>
<dbReference type="Gene3D" id="2.40.10.220">
    <property type="entry name" value="predicted glycosyltransferase like domains"/>
    <property type="match status" value="1"/>
</dbReference>
<evidence type="ECO:0000259" key="1">
    <source>
        <dbReference type="Pfam" id="PF07238"/>
    </source>
</evidence>
<evidence type="ECO:0000259" key="2">
    <source>
        <dbReference type="Pfam" id="PF12945"/>
    </source>
</evidence>
<protein>
    <recommendedName>
        <fullName evidence="5">C-di-GMP-binding flagellar brake protein YcgR, contains PilZNR and PilZ domains</fullName>
    </recommendedName>
</protein>
<dbReference type="EMBL" id="WBZB01000013">
    <property type="protein sequence ID" value="KAB3531364.1"/>
    <property type="molecule type" value="Genomic_DNA"/>
</dbReference>